<dbReference type="InterPro" id="IPR028154">
    <property type="entry name" value="AMP-dep_Lig_C"/>
</dbReference>
<name>A0A844QKS1_9HYPH</name>
<dbReference type="EMBL" id="WPHG01000003">
    <property type="protein sequence ID" value="MVA98613.1"/>
    <property type="molecule type" value="Genomic_DNA"/>
</dbReference>
<keyword evidence="2" id="KW-0436">Ligase</keyword>
<dbReference type="Pfam" id="PF14535">
    <property type="entry name" value="AMP-binding_C_2"/>
    <property type="match status" value="1"/>
</dbReference>
<dbReference type="InterPro" id="IPR045851">
    <property type="entry name" value="AMP-bd_C_sf"/>
</dbReference>
<evidence type="ECO:0000259" key="1">
    <source>
        <dbReference type="Pfam" id="PF14535"/>
    </source>
</evidence>
<dbReference type="GO" id="GO:0016874">
    <property type="term" value="F:ligase activity"/>
    <property type="evidence" value="ECO:0007669"/>
    <property type="project" value="UniProtKB-KW"/>
</dbReference>
<dbReference type="PANTHER" id="PTHR43845:SF1">
    <property type="entry name" value="BLR5969 PROTEIN"/>
    <property type="match status" value="1"/>
</dbReference>
<dbReference type="Gene3D" id="3.30.300.30">
    <property type="match status" value="1"/>
</dbReference>
<sequence length="453" mass="49786">MITTNYFDPANNTRSGDEIRAMQDGLIVRQLAYCHERSPFFRERFAAHGIDPRDIRGLEDLRAMPVLMGKDDERRSAEESREKLGHPFGMHLCAPLEDLHLTATTSGTTGVPTFSYTFSRDDIDRLSGAIATRFRNIGVRPGERVLFCFALGIYATTISLFGLRKARALPIDIDARAGTEVMLRMAALTRPQWLSCTPSLAEYLAARAPEIIGMEVGELGLRGLILTGESWATIPGMKARIEAVYGARAYDVWTPAGHASGHSCDSEAYHGMHGIAPELCTSYQDLIDPVTRAPIDPVHGAIGEMVHTSLQREACPTIKYAYGDIVQLLLDECPSCGFRGPRIKLVGRSDDMLIVKGVNVYPAAIKSVVAEFAPAVTGDMRIVLNAPPPTILPPLVLRVEHAPETGAGDLDDLARRIAAALHRTLKINPRIEFVPPGTFEKATRKTPLFERRY</sequence>
<gene>
    <name evidence="2" type="ORF">GN330_15300</name>
</gene>
<dbReference type="RefSeq" id="WP_156713526.1">
    <property type="nucleotide sequence ID" value="NZ_WPHG01000003.1"/>
</dbReference>
<evidence type="ECO:0000313" key="3">
    <source>
        <dbReference type="Proteomes" id="UP000463224"/>
    </source>
</evidence>
<dbReference type="Proteomes" id="UP000463224">
    <property type="component" value="Unassembled WGS sequence"/>
</dbReference>
<reference evidence="2 3" key="1">
    <citation type="submission" date="2019-12" db="EMBL/GenBank/DDBJ databases">
        <title>Nitratireductor arenosus sp. nov., Isolated from sea sand, Jeju island, South Korea.</title>
        <authorList>
            <person name="Kim W."/>
        </authorList>
    </citation>
    <scope>NUCLEOTIDE SEQUENCE [LARGE SCALE GENOMIC DNA]</scope>
    <source>
        <strain evidence="2 3">CAU 1489</strain>
    </source>
</reference>
<dbReference type="InterPro" id="IPR042099">
    <property type="entry name" value="ANL_N_sf"/>
</dbReference>
<evidence type="ECO:0000313" key="2">
    <source>
        <dbReference type="EMBL" id="MVA98613.1"/>
    </source>
</evidence>
<proteinExistence type="predicted"/>
<dbReference type="SUPFAM" id="SSF56801">
    <property type="entry name" value="Acetyl-CoA synthetase-like"/>
    <property type="match status" value="1"/>
</dbReference>
<organism evidence="2 3">
    <name type="scientific">Nitratireductor arenosus</name>
    <dbReference type="NCBI Taxonomy" id="2682096"/>
    <lineage>
        <taxon>Bacteria</taxon>
        <taxon>Pseudomonadati</taxon>
        <taxon>Pseudomonadota</taxon>
        <taxon>Alphaproteobacteria</taxon>
        <taxon>Hyphomicrobiales</taxon>
        <taxon>Phyllobacteriaceae</taxon>
        <taxon>Nitratireductor</taxon>
    </lineage>
</organism>
<protein>
    <submittedName>
        <fullName evidence="2">Phenylacetate--CoA ligase family protein</fullName>
    </submittedName>
</protein>
<dbReference type="AlphaFoldDB" id="A0A844QKS1"/>
<accession>A0A844QKS1</accession>
<keyword evidence="3" id="KW-1185">Reference proteome</keyword>
<feature type="domain" description="AMP-dependent ligase C-terminal" evidence="1">
    <location>
        <begin position="357"/>
        <end position="446"/>
    </location>
</feature>
<dbReference type="PANTHER" id="PTHR43845">
    <property type="entry name" value="BLR5969 PROTEIN"/>
    <property type="match status" value="1"/>
</dbReference>
<comment type="caution">
    <text evidence="2">The sequence shown here is derived from an EMBL/GenBank/DDBJ whole genome shotgun (WGS) entry which is preliminary data.</text>
</comment>
<dbReference type="Gene3D" id="3.40.50.12780">
    <property type="entry name" value="N-terminal domain of ligase-like"/>
    <property type="match status" value="1"/>
</dbReference>